<organism evidence="2 3">
    <name type="scientific">Loigolactobacillus jiayinensis</name>
    <dbReference type="NCBI Taxonomy" id="2486016"/>
    <lineage>
        <taxon>Bacteria</taxon>
        <taxon>Bacillati</taxon>
        <taxon>Bacillota</taxon>
        <taxon>Bacilli</taxon>
        <taxon>Lactobacillales</taxon>
        <taxon>Lactobacillaceae</taxon>
        <taxon>Loigolactobacillus</taxon>
    </lineage>
</organism>
<protein>
    <submittedName>
        <fullName evidence="2">Flavodoxin family protein</fullName>
    </submittedName>
</protein>
<dbReference type="Gene3D" id="3.40.50.360">
    <property type="match status" value="1"/>
</dbReference>
<evidence type="ECO:0000313" key="3">
    <source>
        <dbReference type="Proteomes" id="UP001596289"/>
    </source>
</evidence>
<evidence type="ECO:0000259" key="1">
    <source>
        <dbReference type="Pfam" id="PF12641"/>
    </source>
</evidence>
<accession>A0ABW1RCF1</accession>
<dbReference type="Pfam" id="PF12641">
    <property type="entry name" value="Flavodoxin_3"/>
    <property type="match status" value="1"/>
</dbReference>
<reference evidence="3" key="1">
    <citation type="journal article" date="2019" name="Int. J. Syst. Evol. Microbiol.">
        <title>The Global Catalogue of Microorganisms (GCM) 10K type strain sequencing project: providing services to taxonomists for standard genome sequencing and annotation.</title>
        <authorList>
            <consortium name="The Broad Institute Genomics Platform"/>
            <consortium name="The Broad Institute Genome Sequencing Center for Infectious Disease"/>
            <person name="Wu L."/>
            <person name="Ma J."/>
        </authorList>
    </citation>
    <scope>NUCLEOTIDE SEQUENCE [LARGE SCALE GENOMIC DNA]</scope>
    <source>
        <strain evidence="3">CCM 8904</strain>
    </source>
</reference>
<keyword evidence="3" id="KW-1185">Reference proteome</keyword>
<feature type="domain" description="Flavodoxin-like" evidence="1">
    <location>
        <begin position="5"/>
        <end position="109"/>
    </location>
</feature>
<dbReference type="SUPFAM" id="SSF52218">
    <property type="entry name" value="Flavoproteins"/>
    <property type="match status" value="1"/>
</dbReference>
<evidence type="ECO:0000313" key="2">
    <source>
        <dbReference type="EMBL" id="MFC6169309.1"/>
    </source>
</evidence>
<dbReference type="RefSeq" id="WP_125554069.1">
    <property type="nucleotide sequence ID" value="NZ_JBHSSL010000015.1"/>
</dbReference>
<proteinExistence type="predicted"/>
<sequence>MKIAVRYYSRGGNAKKVAVAIAKAVGVEAQDCSVAIGEPVDLLFLGGSVYWAGIDKHLKQFIAQLDPEKIGQVATFGTSALKKDLDKEVDKLVRAKNIPVADRNFRCWGEFAAIHKGQPNAQELQQAAAFAQAVVDEPK</sequence>
<dbReference type="Proteomes" id="UP001596289">
    <property type="component" value="Unassembled WGS sequence"/>
</dbReference>
<dbReference type="InterPro" id="IPR029039">
    <property type="entry name" value="Flavoprotein-like_sf"/>
</dbReference>
<comment type="caution">
    <text evidence="2">The sequence shown here is derived from an EMBL/GenBank/DDBJ whole genome shotgun (WGS) entry which is preliminary data.</text>
</comment>
<dbReference type="InterPro" id="IPR008254">
    <property type="entry name" value="Flavodoxin/NO_synth"/>
</dbReference>
<gene>
    <name evidence="2" type="ORF">ACFQGP_01740</name>
</gene>
<dbReference type="EMBL" id="JBHSSL010000015">
    <property type="protein sequence ID" value="MFC6169309.1"/>
    <property type="molecule type" value="Genomic_DNA"/>
</dbReference>
<name>A0ABW1RCF1_9LACO</name>